<dbReference type="Gene3D" id="6.20.370.70">
    <property type="match status" value="1"/>
</dbReference>
<name>A0A396GT14_MEDTR</name>
<dbReference type="GO" id="GO:1990904">
    <property type="term" value="C:ribonucleoprotein complex"/>
    <property type="evidence" value="ECO:0007669"/>
    <property type="project" value="UniProtKB-KW"/>
</dbReference>
<accession>A0A396GT14</accession>
<comment type="caution">
    <text evidence="4">The sequence shown here is derived from an EMBL/GenBank/DDBJ whole genome shotgun (WGS) entry which is preliminary data.</text>
</comment>
<dbReference type="Gramene" id="rna38376">
    <property type="protein sequence ID" value="RHN44276.1"/>
    <property type="gene ID" value="gene38376"/>
</dbReference>
<organism evidence="4">
    <name type="scientific">Medicago truncatula</name>
    <name type="common">Barrel medic</name>
    <name type="synonym">Medicago tribuloides</name>
    <dbReference type="NCBI Taxonomy" id="3880"/>
    <lineage>
        <taxon>Eukaryota</taxon>
        <taxon>Viridiplantae</taxon>
        <taxon>Streptophyta</taxon>
        <taxon>Embryophyta</taxon>
        <taxon>Tracheophyta</taxon>
        <taxon>Spermatophyta</taxon>
        <taxon>Magnoliopsida</taxon>
        <taxon>eudicotyledons</taxon>
        <taxon>Gunneridae</taxon>
        <taxon>Pentapetalae</taxon>
        <taxon>rosids</taxon>
        <taxon>fabids</taxon>
        <taxon>Fabales</taxon>
        <taxon>Fabaceae</taxon>
        <taxon>Papilionoideae</taxon>
        <taxon>50 kb inversion clade</taxon>
        <taxon>NPAAA clade</taxon>
        <taxon>Hologalegina</taxon>
        <taxon>IRL clade</taxon>
        <taxon>Trifolieae</taxon>
        <taxon>Medicago</taxon>
    </lineage>
</organism>
<dbReference type="GO" id="GO:0005840">
    <property type="term" value="C:ribosome"/>
    <property type="evidence" value="ECO:0007669"/>
    <property type="project" value="UniProtKB-KW"/>
</dbReference>
<comment type="similarity">
    <text evidence="1">Belongs to the eukaryotic ribosomal protein eL34 family.</text>
</comment>
<dbReference type="InterPro" id="IPR008195">
    <property type="entry name" value="Ribosomal_eL34"/>
</dbReference>
<dbReference type="EMBL" id="PSQE01000007">
    <property type="protein sequence ID" value="RHN44276.1"/>
    <property type="molecule type" value="Genomic_DNA"/>
</dbReference>
<dbReference type="GO" id="GO:0006412">
    <property type="term" value="P:translation"/>
    <property type="evidence" value="ECO:0007669"/>
    <property type="project" value="InterPro"/>
</dbReference>
<sequence>MVHRFTYCNRHTYTTKFNQHRVVKTPGGRLVYHTTKKRASEPMCPVTGN</sequence>
<dbReference type="Pfam" id="PF01199">
    <property type="entry name" value="Ribosomal_L34e"/>
    <property type="match status" value="1"/>
</dbReference>
<evidence type="ECO:0000313" key="4">
    <source>
        <dbReference type="EMBL" id="RHN44276.1"/>
    </source>
</evidence>
<dbReference type="GO" id="GO:0003735">
    <property type="term" value="F:structural constituent of ribosome"/>
    <property type="evidence" value="ECO:0007669"/>
    <property type="project" value="InterPro"/>
</dbReference>
<keyword evidence="2 4" id="KW-0689">Ribosomal protein</keyword>
<dbReference type="PRINTS" id="PR01250">
    <property type="entry name" value="RIBOSOMALL34"/>
</dbReference>
<evidence type="ECO:0000256" key="2">
    <source>
        <dbReference type="ARBA" id="ARBA00022980"/>
    </source>
</evidence>
<keyword evidence="3" id="KW-0687">Ribonucleoprotein</keyword>
<evidence type="ECO:0000256" key="3">
    <source>
        <dbReference type="ARBA" id="ARBA00023274"/>
    </source>
</evidence>
<protein>
    <submittedName>
        <fullName evidence="4">Putative ribosomal protein L34Ae</fullName>
    </submittedName>
</protein>
<dbReference type="AlphaFoldDB" id="A0A396GT14"/>
<reference evidence="4" key="1">
    <citation type="journal article" date="2018" name="Nat. Plants">
        <title>Whole-genome landscape of Medicago truncatula symbiotic genes.</title>
        <authorList>
            <person name="Pecrix Y."/>
            <person name="Gamas P."/>
            <person name="Carrere S."/>
        </authorList>
    </citation>
    <scope>NUCLEOTIDE SEQUENCE</scope>
    <source>
        <tissue evidence="4">Leaves</tissue>
    </source>
</reference>
<dbReference type="PANTHER" id="PTHR10759">
    <property type="entry name" value="60S RIBOSOMAL PROTEIN L34"/>
    <property type="match status" value="1"/>
</dbReference>
<evidence type="ECO:0000256" key="1">
    <source>
        <dbReference type="ARBA" id="ARBA00009875"/>
    </source>
</evidence>
<gene>
    <name evidence="4" type="ORF">MtrunA17_Chr7g0217651</name>
</gene>
<dbReference type="Proteomes" id="UP000265566">
    <property type="component" value="Chromosome 7"/>
</dbReference>
<proteinExistence type="inferred from homology"/>